<sequence length="508" mass="58126">MHTSILGLILLAGVYTVYFIVGRIQRYFRRKAFAAEHGCRPPTSVPKEINDVLGLNSVRKNMAAAKNKKFLESGKERFDKYGHTYWINVLGRKMIMTREKENVKAILHDQFGDFELNRLHTLGPLFGIGIFTTDGPAWKHSRAMIKPNFDRKQVANLDMFERHIQELFHCIPRDGSTVDLQELFFRLTIDSATEFLFGESVNSLSSDDTTGLSEEVQFTKAFNQALELTVMNLRLGPLSRFWYNPKEAECKKVCWDFLDKYVDKALKYRQSVDLEKATSKKGSYVFLHELAKSTSDSKRLRDELFNVLLAGRDTTASLLSNLFFHLAKQPAIWAKIVEEAQTTLRGDLPTYEQLKEMKYLQYCLSESLRLNPVVPGNARTATRDTWIPRGGGEDGLSPLFVPKGTAVNYSPFSMHRRKDYFGEDADEFVPERWESLRQNWQYLPFNGGPRICVGQQYALTEAGYVVTRFAQEFATWKMESRDPEEWIEGLTLTCCSGNGTKVGFVPKA</sequence>
<keyword evidence="12" id="KW-1185">Reference proteome</keyword>
<evidence type="ECO:0000256" key="8">
    <source>
        <dbReference type="PIRSR" id="PIRSR602402-1"/>
    </source>
</evidence>
<dbReference type="PANTHER" id="PTHR24287">
    <property type="entry name" value="P450, PUTATIVE (EUROFUNG)-RELATED"/>
    <property type="match status" value="1"/>
</dbReference>
<keyword evidence="10" id="KW-0812">Transmembrane</keyword>
<comment type="cofactor">
    <cofactor evidence="1 8">
        <name>heme</name>
        <dbReference type="ChEBI" id="CHEBI:30413"/>
    </cofactor>
</comment>
<comment type="similarity">
    <text evidence="2 9">Belongs to the cytochrome P450 family.</text>
</comment>
<dbReference type="PRINTS" id="PR00464">
    <property type="entry name" value="EP450II"/>
</dbReference>
<dbReference type="PANTHER" id="PTHR24287:SF17">
    <property type="entry name" value="P450, PUTATIVE (EUROFUNG)-RELATED"/>
    <property type="match status" value="1"/>
</dbReference>
<dbReference type="Gene3D" id="1.10.630.10">
    <property type="entry name" value="Cytochrome P450"/>
    <property type="match status" value="1"/>
</dbReference>
<evidence type="ECO:0000256" key="5">
    <source>
        <dbReference type="ARBA" id="ARBA00023002"/>
    </source>
</evidence>
<keyword evidence="6 8" id="KW-0408">Iron</keyword>
<evidence type="ECO:0000256" key="7">
    <source>
        <dbReference type="ARBA" id="ARBA00023033"/>
    </source>
</evidence>
<dbReference type="PRINTS" id="PR00385">
    <property type="entry name" value="P450"/>
</dbReference>
<evidence type="ECO:0000256" key="3">
    <source>
        <dbReference type="ARBA" id="ARBA00022617"/>
    </source>
</evidence>
<dbReference type="GO" id="GO:0016712">
    <property type="term" value="F:oxidoreductase activity, acting on paired donors, with incorporation or reduction of molecular oxygen, reduced flavin or flavoprotein as one donor, and incorporation of one atom of oxygen"/>
    <property type="evidence" value="ECO:0007669"/>
    <property type="project" value="InterPro"/>
</dbReference>
<keyword evidence="7 9" id="KW-0503">Monooxygenase</keyword>
<gene>
    <name evidence="11 13" type="ORF">P152DRAFT_232807</name>
</gene>
<dbReference type="GO" id="GO:0005506">
    <property type="term" value="F:iron ion binding"/>
    <property type="evidence" value="ECO:0007669"/>
    <property type="project" value="InterPro"/>
</dbReference>
<feature type="binding site" description="axial binding residue" evidence="8">
    <location>
        <position position="452"/>
    </location>
    <ligand>
        <name>heme</name>
        <dbReference type="ChEBI" id="CHEBI:30413"/>
    </ligand>
    <ligandPart>
        <name>Fe</name>
        <dbReference type="ChEBI" id="CHEBI:18248"/>
    </ligandPart>
</feature>
<dbReference type="InterPro" id="IPR002402">
    <property type="entry name" value="Cyt_P450_E_grp-II"/>
</dbReference>
<evidence type="ECO:0000256" key="1">
    <source>
        <dbReference type="ARBA" id="ARBA00001971"/>
    </source>
</evidence>
<keyword evidence="4 8" id="KW-0479">Metal-binding</keyword>
<reference evidence="11 13" key="1">
    <citation type="submission" date="2020-01" db="EMBL/GenBank/DDBJ databases">
        <authorList>
            <consortium name="DOE Joint Genome Institute"/>
            <person name="Haridas S."/>
            <person name="Albert R."/>
            <person name="Binder M."/>
            <person name="Bloem J."/>
            <person name="Labutti K."/>
            <person name="Salamov A."/>
            <person name="Andreopoulos B."/>
            <person name="Baker S.E."/>
            <person name="Barry K."/>
            <person name="Bills G."/>
            <person name="Bluhm B.H."/>
            <person name="Cannon C."/>
            <person name="Castanera R."/>
            <person name="Culley D.E."/>
            <person name="Daum C."/>
            <person name="Ezra D."/>
            <person name="Gonzalez J.B."/>
            <person name="Henrissat B."/>
            <person name="Kuo A."/>
            <person name="Liang C."/>
            <person name="Lipzen A."/>
            <person name="Lutzoni F."/>
            <person name="Magnuson J."/>
            <person name="Mondo S."/>
            <person name="Nolan M."/>
            <person name="Ohm R."/>
            <person name="Pangilinan J."/>
            <person name="Park H.-J."/>
            <person name="Ramirez L."/>
            <person name="Alfaro M."/>
            <person name="Sun H."/>
            <person name="Tritt A."/>
            <person name="Yoshinaga Y."/>
            <person name="Zwiers L.-H."/>
            <person name="Turgeon B.G."/>
            <person name="Goodwin S.B."/>
            <person name="Spatafora J.W."/>
            <person name="Crous P.W."/>
            <person name="Grigoriev I.V."/>
        </authorList>
    </citation>
    <scope>NUCLEOTIDE SEQUENCE</scope>
    <source>
        <strain evidence="11 13">CBS 781.70</strain>
    </source>
</reference>
<evidence type="ECO:0000313" key="13">
    <source>
        <dbReference type="RefSeq" id="XP_033536413.1"/>
    </source>
</evidence>
<evidence type="ECO:0000313" key="12">
    <source>
        <dbReference type="Proteomes" id="UP000504638"/>
    </source>
</evidence>
<dbReference type="PROSITE" id="PS00086">
    <property type="entry name" value="CYTOCHROME_P450"/>
    <property type="match status" value="1"/>
</dbReference>
<dbReference type="InterPro" id="IPR001128">
    <property type="entry name" value="Cyt_P450"/>
</dbReference>
<proteinExistence type="inferred from homology"/>
<organism evidence="11">
    <name type="scientific">Eremomyces bilateralis CBS 781.70</name>
    <dbReference type="NCBI Taxonomy" id="1392243"/>
    <lineage>
        <taxon>Eukaryota</taxon>
        <taxon>Fungi</taxon>
        <taxon>Dikarya</taxon>
        <taxon>Ascomycota</taxon>
        <taxon>Pezizomycotina</taxon>
        <taxon>Dothideomycetes</taxon>
        <taxon>Dothideomycetes incertae sedis</taxon>
        <taxon>Eremomycetales</taxon>
        <taxon>Eremomycetaceae</taxon>
        <taxon>Eremomyces</taxon>
    </lineage>
</organism>
<evidence type="ECO:0000256" key="9">
    <source>
        <dbReference type="RuleBase" id="RU000461"/>
    </source>
</evidence>
<dbReference type="PRINTS" id="PR01239">
    <property type="entry name" value="EP450IICYP52"/>
</dbReference>
<dbReference type="InterPro" id="IPR002974">
    <property type="entry name" value="Cyt_P450_E_CYP52_ascomycetes"/>
</dbReference>
<name>A0A6G1G9V8_9PEZI</name>
<dbReference type="SUPFAM" id="SSF48264">
    <property type="entry name" value="Cytochrome P450"/>
    <property type="match status" value="1"/>
</dbReference>
<dbReference type="GeneID" id="54415136"/>
<feature type="transmembrane region" description="Helical" evidence="10">
    <location>
        <begin position="6"/>
        <end position="24"/>
    </location>
</feature>
<keyword evidence="10" id="KW-1133">Transmembrane helix</keyword>
<keyword evidence="5 9" id="KW-0560">Oxidoreductase</keyword>
<dbReference type="Proteomes" id="UP000504638">
    <property type="component" value="Unplaced"/>
</dbReference>
<dbReference type="AlphaFoldDB" id="A0A6G1G9V8"/>
<reference evidence="13" key="2">
    <citation type="submission" date="2020-04" db="EMBL/GenBank/DDBJ databases">
        <authorList>
            <consortium name="NCBI Genome Project"/>
        </authorList>
    </citation>
    <scope>NUCLEOTIDE SEQUENCE</scope>
    <source>
        <strain evidence="13">CBS 781.70</strain>
    </source>
</reference>
<dbReference type="GO" id="GO:0020037">
    <property type="term" value="F:heme binding"/>
    <property type="evidence" value="ECO:0007669"/>
    <property type="project" value="InterPro"/>
</dbReference>
<keyword evidence="3 8" id="KW-0349">Heme</keyword>
<protein>
    <submittedName>
        <fullName evidence="11 13">Cytochrome P450 alkane hydroxylase</fullName>
    </submittedName>
</protein>
<reference evidence="13" key="3">
    <citation type="submission" date="2025-04" db="UniProtKB">
        <authorList>
            <consortium name="RefSeq"/>
        </authorList>
    </citation>
    <scope>IDENTIFICATION</scope>
    <source>
        <strain evidence="13">CBS 781.70</strain>
    </source>
</reference>
<evidence type="ECO:0000256" key="2">
    <source>
        <dbReference type="ARBA" id="ARBA00010617"/>
    </source>
</evidence>
<evidence type="ECO:0000256" key="10">
    <source>
        <dbReference type="SAM" id="Phobius"/>
    </source>
</evidence>
<accession>A0A6G1G9V8</accession>
<dbReference type="InterPro" id="IPR036396">
    <property type="entry name" value="Cyt_P450_sf"/>
</dbReference>
<evidence type="ECO:0000256" key="4">
    <source>
        <dbReference type="ARBA" id="ARBA00022723"/>
    </source>
</evidence>
<keyword evidence="10" id="KW-0472">Membrane</keyword>
<dbReference type="CDD" id="cd11063">
    <property type="entry name" value="CYP52"/>
    <property type="match status" value="1"/>
</dbReference>
<evidence type="ECO:0000256" key="6">
    <source>
        <dbReference type="ARBA" id="ARBA00023004"/>
    </source>
</evidence>
<dbReference type="InterPro" id="IPR047146">
    <property type="entry name" value="Cyt_P450_E_CYP52_fungi"/>
</dbReference>
<dbReference type="Pfam" id="PF00067">
    <property type="entry name" value="p450"/>
    <property type="match status" value="1"/>
</dbReference>
<dbReference type="RefSeq" id="XP_033536413.1">
    <property type="nucleotide sequence ID" value="XM_033674566.1"/>
</dbReference>
<dbReference type="InterPro" id="IPR017972">
    <property type="entry name" value="Cyt_P450_CS"/>
</dbReference>
<dbReference type="OrthoDB" id="1470350at2759"/>
<dbReference type="EMBL" id="ML975152">
    <property type="protein sequence ID" value="KAF1814782.1"/>
    <property type="molecule type" value="Genomic_DNA"/>
</dbReference>
<evidence type="ECO:0000313" key="11">
    <source>
        <dbReference type="EMBL" id="KAF1814782.1"/>
    </source>
</evidence>